<evidence type="ECO:0000259" key="1">
    <source>
        <dbReference type="SMART" id="SM01321"/>
    </source>
</evidence>
<dbReference type="NCBIfam" id="NF047646">
    <property type="entry name" value="REP_Tyr_transpos"/>
    <property type="match status" value="1"/>
</dbReference>
<dbReference type="InterPro" id="IPR052715">
    <property type="entry name" value="RAYT_transposase"/>
</dbReference>
<sequence>MTEYRRFRHPGATWFFTVNLAERHDNRLLTDRIDLLREAFSHVKAKHPYKIDSVVILPEHLHCILTLPMGDSDFSTRWGLIKAYFSRNITKSERISKSRDKRGERGLWQRRFWEHLIRDEADYQQHVDYIHWNPVKHGWVERVKDWTHSSFHGYVQRGLYPENWGNDIDFYKVSAGE</sequence>
<dbReference type="InterPro" id="IPR002686">
    <property type="entry name" value="Transposase_17"/>
</dbReference>
<dbReference type="GO" id="GO:0004803">
    <property type="term" value="F:transposase activity"/>
    <property type="evidence" value="ECO:0007669"/>
    <property type="project" value="InterPro"/>
</dbReference>
<dbReference type="PANTHER" id="PTHR36966:SF1">
    <property type="entry name" value="REP-ASSOCIATED TYROSINE TRANSPOSASE"/>
    <property type="match status" value="1"/>
</dbReference>
<dbReference type="SUPFAM" id="SSF143422">
    <property type="entry name" value="Transposase IS200-like"/>
    <property type="match status" value="1"/>
</dbReference>
<gene>
    <name evidence="2" type="ORF">A1359_16065</name>
</gene>
<dbReference type="GO" id="GO:0043565">
    <property type="term" value="F:sequence-specific DNA binding"/>
    <property type="evidence" value="ECO:0007669"/>
    <property type="project" value="TreeGrafter"/>
</dbReference>
<dbReference type="SMART" id="SM01321">
    <property type="entry name" value="Y1_Tnp"/>
    <property type="match status" value="1"/>
</dbReference>
<reference evidence="2 3" key="1">
    <citation type="submission" date="2016-03" db="EMBL/GenBank/DDBJ databases">
        <authorList>
            <person name="Ploux O."/>
        </authorList>
    </citation>
    <scope>NUCLEOTIDE SEQUENCE [LARGE SCALE GENOMIC DNA]</scope>
    <source>
        <strain evidence="2 3">R-45370</strain>
    </source>
</reference>
<dbReference type="InterPro" id="IPR036515">
    <property type="entry name" value="Transposase_17_sf"/>
</dbReference>
<feature type="domain" description="Transposase IS200-like" evidence="1">
    <location>
        <begin position="9"/>
        <end position="133"/>
    </location>
</feature>
<evidence type="ECO:0000313" key="2">
    <source>
        <dbReference type="EMBL" id="OAI10636.1"/>
    </source>
</evidence>
<dbReference type="AlphaFoldDB" id="A0A177MY57"/>
<dbReference type="EMBL" id="LUUI01000151">
    <property type="protein sequence ID" value="OAI10636.1"/>
    <property type="molecule type" value="Genomic_DNA"/>
</dbReference>
<keyword evidence="3" id="KW-1185">Reference proteome</keyword>
<comment type="caution">
    <text evidence="2">The sequence shown here is derived from an EMBL/GenBank/DDBJ whole genome shotgun (WGS) entry which is preliminary data.</text>
</comment>
<name>A0A177MY57_9GAMM</name>
<organism evidence="2 3">
    <name type="scientific">Methylomonas lenta</name>
    <dbReference type="NCBI Taxonomy" id="980561"/>
    <lineage>
        <taxon>Bacteria</taxon>
        <taxon>Pseudomonadati</taxon>
        <taxon>Pseudomonadota</taxon>
        <taxon>Gammaproteobacteria</taxon>
        <taxon>Methylococcales</taxon>
        <taxon>Methylococcaceae</taxon>
        <taxon>Methylomonas</taxon>
    </lineage>
</organism>
<dbReference type="GO" id="GO:0006313">
    <property type="term" value="P:DNA transposition"/>
    <property type="evidence" value="ECO:0007669"/>
    <property type="project" value="InterPro"/>
</dbReference>
<dbReference type="Proteomes" id="UP000078476">
    <property type="component" value="Unassembled WGS sequence"/>
</dbReference>
<dbReference type="OrthoDB" id="9794403at2"/>
<dbReference type="RefSeq" id="WP_066986910.1">
    <property type="nucleotide sequence ID" value="NZ_LUUI01000151.1"/>
</dbReference>
<dbReference type="PANTHER" id="PTHR36966">
    <property type="entry name" value="REP-ASSOCIATED TYROSINE TRANSPOSASE"/>
    <property type="match status" value="1"/>
</dbReference>
<dbReference type="Gene3D" id="3.30.70.1290">
    <property type="entry name" value="Transposase IS200-like"/>
    <property type="match status" value="1"/>
</dbReference>
<evidence type="ECO:0000313" key="3">
    <source>
        <dbReference type="Proteomes" id="UP000078476"/>
    </source>
</evidence>
<proteinExistence type="predicted"/>
<protein>
    <recommendedName>
        <fullName evidence="1">Transposase IS200-like domain-containing protein</fullName>
    </recommendedName>
</protein>
<accession>A0A177MY57</accession>